<feature type="domain" description="Peptidase S9 prolyl oligopeptidase catalytic" evidence="1">
    <location>
        <begin position="102"/>
        <end position="298"/>
    </location>
</feature>
<keyword evidence="3" id="KW-1185">Reference proteome</keyword>
<proteinExistence type="predicted"/>
<dbReference type="OrthoDB" id="9776685at2"/>
<evidence type="ECO:0000313" key="3">
    <source>
        <dbReference type="Proteomes" id="UP000199512"/>
    </source>
</evidence>
<dbReference type="Proteomes" id="UP000199512">
    <property type="component" value="Unassembled WGS sequence"/>
</dbReference>
<dbReference type="EMBL" id="FODF01000012">
    <property type="protein sequence ID" value="SEN77259.1"/>
    <property type="molecule type" value="Genomic_DNA"/>
</dbReference>
<dbReference type="PANTHER" id="PTHR43358">
    <property type="entry name" value="ALPHA/BETA-HYDROLASE"/>
    <property type="match status" value="1"/>
</dbReference>
<dbReference type="SUPFAM" id="SSF53474">
    <property type="entry name" value="alpha/beta-Hydrolases"/>
    <property type="match status" value="1"/>
</dbReference>
<dbReference type="STRING" id="215200.SAMN05216454_1126"/>
<dbReference type="Gene3D" id="3.40.50.1820">
    <property type="entry name" value="alpha/beta hydrolase"/>
    <property type="match status" value="1"/>
</dbReference>
<dbReference type="GO" id="GO:0008236">
    <property type="term" value="F:serine-type peptidase activity"/>
    <property type="evidence" value="ECO:0007669"/>
    <property type="project" value="InterPro"/>
</dbReference>
<sequence>MKKNKIIKRSVIALIALLITAVFAISYFVSWKLISPEREKITSNPKKEIGLDYEDISFMSEGNKIKAWYIPAKENRFTLVYSHGYSSNREKSSVSTYNLAPIIHKMGGNFLSYDFSGEGKSEGKTVTVGYREQEDLKNAIKEAHKKSKSPVFLYGLSMGAATTSIVAGNSNNIAGAICDSPFSNLRSYLESNLEVWSGLPKYPFQPIILNMEEKIAGVKLDKVAPQNSVKKLKVPMLIIHGKGDEKIPYTESIKIAENNKKMIQLKLFENKGHCKSLESNRDEYINLITNFINSNLNNTNKAQ</sequence>
<organism evidence="2 3">
    <name type="scientific">Peptostreptococcus russellii</name>
    <dbReference type="NCBI Taxonomy" id="215200"/>
    <lineage>
        <taxon>Bacteria</taxon>
        <taxon>Bacillati</taxon>
        <taxon>Bacillota</taxon>
        <taxon>Clostridia</taxon>
        <taxon>Peptostreptococcales</taxon>
        <taxon>Peptostreptococcaceae</taxon>
        <taxon>Peptostreptococcus</taxon>
    </lineage>
</organism>
<dbReference type="InterPro" id="IPR052920">
    <property type="entry name" value="DNA-binding_regulatory"/>
</dbReference>
<dbReference type="Pfam" id="PF00326">
    <property type="entry name" value="Peptidase_S9"/>
    <property type="match status" value="1"/>
</dbReference>
<evidence type="ECO:0000313" key="2">
    <source>
        <dbReference type="EMBL" id="SEN77259.1"/>
    </source>
</evidence>
<dbReference type="InterPro" id="IPR001375">
    <property type="entry name" value="Peptidase_S9_cat"/>
</dbReference>
<dbReference type="PANTHER" id="PTHR43358:SF4">
    <property type="entry name" value="ALPHA_BETA HYDROLASE FOLD-1 DOMAIN-CONTAINING PROTEIN"/>
    <property type="match status" value="1"/>
</dbReference>
<dbReference type="RefSeq" id="WP_091975859.1">
    <property type="nucleotide sequence ID" value="NZ_CAUWDX010000006.1"/>
</dbReference>
<protein>
    <submittedName>
        <fullName evidence="2">Prolyl oligopeptidase family protein</fullName>
    </submittedName>
</protein>
<accession>A0A1H8J988</accession>
<reference evidence="2 3" key="1">
    <citation type="submission" date="2016-10" db="EMBL/GenBank/DDBJ databases">
        <authorList>
            <person name="de Groot N.N."/>
        </authorList>
    </citation>
    <scope>NUCLEOTIDE SEQUENCE [LARGE SCALE GENOMIC DNA]</scope>
    <source>
        <strain evidence="2 3">Calf135</strain>
    </source>
</reference>
<dbReference type="GO" id="GO:0006508">
    <property type="term" value="P:proteolysis"/>
    <property type="evidence" value="ECO:0007669"/>
    <property type="project" value="InterPro"/>
</dbReference>
<dbReference type="AlphaFoldDB" id="A0A1H8J988"/>
<name>A0A1H8J988_9FIRM</name>
<gene>
    <name evidence="2" type="ORF">SAMN05216454_1126</name>
</gene>
<dbReference type="InterPro" id="IPR029058">
    <property type="entry name" value="AB_hydrolase_fold"/>
</dbReference>
<evidence type="ECO:0000259" key="1">
    <source>
        <dbReference type="Pfam" id="PF00326"/>
    </source>
</evidence>